<dbReference type="GO" id="GO:0008948">
    <property type="term" value="F:oxaloacetate decarboxylase activity"/>
    <property type="evidence" value="ECO:0007669"/>
    <property type="project" value="TreeGrafter"/>
</dbReference>
<comment type="caution">
    <text evidence="2">The sequence shown here is derived from an EMBL/GenBank/DDBJ whole genome shotgun (WGS) entry which is preliminary data.</text>
</comment>
<dbReference type="STRING" id="2656787.A0A370TVA3"/>
<organism evidence="2 3">
    <name type="scientific">Venustampulla echinocandica</name>
    <dbReference type="NCBI Taxonomy" id="2656787"/>
    <lineage>
        <taxon>Eukaryota</taxon>
        <taxon>Fungi</taxon>
        <taxon>Dikarya</taxon>
        <taxon>Ascomycota</taxon>
        <taxon>Pezizomycotina</taxon>
        <taxon>Leotiomycetes</taxon>
        <taxon>Helotiales</taxon>
        <taxon>Pleuroascaceae</taxon>
        <taxon>Venustampulla</taxon>
    </lineage>
</organism>
<dbReference type="GO" id="GO:0047443">
    <property type="term" value="F:4-hydroxy-4-methyl-2-oxoglutarate aldolase activity"/>
    <property type="evidence" value="ECO:0007669"/>
    <property type="project" value="TreeGrafter"/>
</dbReference>
<dbReference type="PANTHER" id="PTHR33254:SF4">
    <property type="entry name" value="4-HYDROXY-4-METHYL-2-OXOGLUTARATE ALDOLASE 3-RELATED"/>
    <property type="match status" value="1"/>
</dbReference>
<dbReference type="GO" id="GO:0046872">
    <property type="term" value="F:metal ion binding"/>
    <property type="evidence" value="ECO:0007669"/>
    <property type="project" value="UniProtKB-KW"/>
</dbReference>
<dbReference type="EMBL" id="NPIC01000002">
    <property type="protein sequence ID" value="RDL39463.1"/>
    <property type="molecule type" value="Genomic_DNA"/>
</dbReference>
<name>A0A370TVA3_9HELO</name>
<feature type="binding site" evidence="1">
    <location>
        <position position="136"/>
    </location>
    <ligand>
        <name>Mg(2+)</name>
        <dbReference type="ChEBI" id="CHEBI:18420"/>
    </ligand>
</feature>
<dbReference type="InterPro" id="IPR036704">
    <property type="entry name" value="RraA/RraA-like_sf"/>
</dbReference>
<dbReference type="PANTHER" id="PTHR33254">
    <property type="entry name" value="4-HYDROXY-4-METHYL-2-OXOGLUTARATE ALDOLASE 3-RELATED"/>
    <property type="match status" value="1"/>
</dbReference>
<gene>
    <name evidence="2" type="ORF">BP5553_03803</name>
</gene>
<feature type="binding site" evidence="1">
    <location>
        <begin position="113"/>
        <end position="116"/>
    </location>
    <ligand>
        <name>substrate</name>
    </ligand>
</feature>
<keyword evidence="1" id="KW-0479">Metal-binding</keyword>
<dbReference type="CDD" id="cd16841">
    <property type="entry name" value="RraA_family"/>
    <property type="match status" value="1"/>
</dbReference>
<dbReference type="OrthoDB" id="1476984at2759"/>
<evidence type="ECO:0000256" key="1">
    <source>
        <dbReference type="PIRSR" id="PIRSR605493-1"/>
    </source>
</evidence>
<dbReference type="Gene3D" id="3.50.30.40">
    <property type="entry name" value="Ribonuclease E inhibitor RraA/RraA-like"/>
    <property type="match status" value="1"/>
</dbReference>
<dbReference type="GeneID" id="43596652"/>
<keyword evidence="3" id="KW-1185">Reference proteome</keyword>
<dbReference type="InterPro" id="IPR005493">
    <property type="entry name" value="RraA/RraA-like"/>
</dbReference>
<accession>A0A370TVA3</accession>
<dbReference type="SUPFAM" id="SSF89562">
    <property type="entry name" value="RraA-like"/>
    <property type="match status" value="1"/>
</dbReference>
<evidence type="ECO:0000313" key="3">
    <source>
        <dbReference type="Proteomes" id="UP000254866"/>
    </source>
</evidence>
<comment type="cofactor">
    <cofactor evidence="1">
        <name>Mg(2+)</name>
        <dbReference type="ChEBI" id="CHEBI:18420"/>
    </cofactor>
</comment>
<evidence type="ECO:0000313" key="2">
    <source>
        <dbReference type="EMBL" id="RDL39463.1"/>
    </source>
</evidence>
<proteinExistence type="predicted"/>
<evidence type="ECO:0008006" key="4">
    <source>
        <dbReference type="Google" id="ProtNLM"/>
    </source>
</evidence>
<sequence length="235" mass="24765">MATVSSATLARQSLELLKKYTACDIADALLKLHVPNAGFLSDLKLYAPSGASTNGQVTIAPASTIVFASKSGRDTTQLPPGNIPVGRHYVDLTEPETIVVLSQPDGQRCAVLGGIMALRMKVLNAKGIVVNGRVRDMTELQSTGLPIWAKATSVVGAGAEAKPHALQVSLDIDGTIVKPGDLVFSDPTNGVVVIPKEKVSNVLDILPALLEADDRVKEDVESGVTVHEAFKKHRG</sequence>
<dbReference type="Proteomes" id="UP000254866">
    <property type="component" value="Unassembled WGS sequence"/>
</dbReference>
<feature type="binding site" evidence="1">
    <location>
        <position position="135"/>
    </location>
    <ligand>
        <name>substrate</name>
    </ligand>
</feature>
<keyword evidence="1" id="KW-0460">Magnesium</keyword>
<dbReference type="Pfam" id="PF03737">
    <property type="entry name" value="RraA-like"/>
    <property type="match status" value="1"/>
</dbReference>
<dbReference type="AlphaFoldDB" id="A0A370TVA3"/>
<reference evidence="2 3" key="1">
    <citation type="journal article" date="2018" name="IMA Fungus">
        <title>IMA Genome-F 9: Draft genome sequence of Annulohypoxylon stygium, Aspergillus mulundensis, Berkeleyomyces basicola (syn. Thielaviopsis basicola), Ceratocystis smalleyi, two Cercospora beticola strains, Coleophoma cylindrospora, Fusarium fracticaudum, Phialophora cf. hyalina, and Morchella septimelata.</title>
        <authorList>
            <person name="Wingfield B.D."/>
            <person name="Bills G.F."/>
            <person name="Dong Y."/>
            <person name="Huang W."/>
            <person name="Nel W.J."/>
            <person name="Swalarsk-Parry B.S."/>
            <person name="Vaghefi N."/>
            <person name="Wilken P.M."/>
            <person name="An Z."/>
            <person name="de Beer Z.W."/>
            <person name="De Vos L."/>
            <person name="Chen L."/>
            <person name="Duong T.A."/>
            <person name="Gao Y."/>
            <person name="Hammerbacher A."/>
            <person name="Kikkert J.R."/>
            <person name="Li Y."/>
            <person name="Li H."/>
            <person name="Li K."/>
            <person name="Li Q."/>
            <person name="Liu X."/>
            <person name="Ma X."/>
            <person name="Naidoo K."/>
            <person name="Pethybridge S.J."/>
            <person name="Sun J."/>
            <person name="Steenkamp E.T."/>
            <person name="van der Nest M.A."/>
            <person name="van Wyk S."/>
            <person name="Wingfield M.J."/>
            <person name="Xiong C."/>
            <person name="Yue Q."/>
            <person name="Zhang X."/>
        </authorList>
    </citation>
    <scope>NUCLEOTIDE SEQUENCE [LARGE SCALE GENOMIC DNA]</scope>
    <source>
        <strain evidence="2 3">BP 5553</strain>
    </source>
</reference>
<protein>
    <recommendedName>
        <fullName evidence="4">RraA-like protein</fullName>
    </recommendedName>
</protein>
<dbReference type="RefSeq" id="XP_031872119.1">
    <property type="nucleotide sequence ID" value="XM_032012426.1"/>
</dbReference>